<comment type="caution">
    <text evidence="1">The sequence shown here is derived from an EMBL/GenBank/DDBJ whole genome shotgun (WGS) entry which is preliminary data.</text>
</comment>
<reference evidence="1 2" key="1">
    <citation type="submission" date="2017-11" db="EMBL/GenBank/DDBJ databases">
        <title>Understudied soil microbes with underappreciated capabilities: Untangling the Clostridium saccharolyticum group.</title>
        <authorList>
            <person name="Leschine S."/>
        </authorList>
    </citation>
    <scope>NUCLEOTIDE SEQUENCE [LARGE SCALE GENOMIC DNA]</scope>
    <source>
        <strain evidence="1 2">18A</strain>
    </source>
</reference>
<sequence>MNYNQFLEEVRAAVQKRFGSDYKIRIQKITKNNGIVLDGLIIGKASKNIAPTIYLNSYYMHFTHGMSLQEILEDILSAYNENNDVVFGDMRALLNFNNLEDKVAFKLIQREKNKELLKDVPYIEFLDLAVVFYLILDEHKGGQMTALIHNSHMEPWGVEKEELYRLAMRNTPILLPPKIKTMKEIMCDILKGRLEELEMEEMVEDFLDFDSQKPHLYVLSNKKQINGAGCLLYEDCLKKFAEEQNADVIILPSSVHEVILLPDKGDMDYGELQEMVSQINRNEVPEEDVLSDGVYKYSRRDCRISLIE</sequence>
<dbReference type="OrthoDB" id="1655031at2"/>
<dbReference type="AlphaFoldDB" id="A0A2M8Z9L8"/>
<dbReference type="Pfam" id="PF18941">
    <property type="entry name" value="DUF5688"/>
    <property type="match status" value="1"/>
</dbReference>
<dbReference type="InterPro" id="IPR043743">
    <property type="entry name" value="DUF5688"/>
</dbReference>
<dbReference type="EMBL" id="PGET01000001">
    <property type="protein sequence ID" value="PJJ30126.1"/>
    <property type="molecule type" value="Genomic_DNA"/>
</dbReference>
<organism evidence="1 2">
    <name type="scientific">[Clostridium] celerecrescens 18A</name>
    <dbReference type="NCBI Taxonomy" id="1286362"/>
    <lineage>
        <taxon>Bacteria</taxon>
        <taxon>Bacillati</taxon>
        <taxon>Bacillota</taxon>
        <taxon>Clostridia</taxon>
        <taxon>Lachnospirales</taxon>
        <taxon>Lachnospiraceae</taxon>
        <taxon>Lacrimispora</taxon>
    </lineage>
</organism>
<dbReference type="RefSeq" id="WP_100306413.1">
    <property type="nucleotide sequence ID" value="NZ_PGET01000001.1"/>
</dbReference>
<dbReference type="Proteomes" id="UP000231092">
    <property type="component" value="Unassembled WGS sequence"/>
</dbReference>
<evidence type="ECO:0000313" key="2">
    <source>
        <dbReference type="Proteomes" id="UP000231092"/>
    </source>
</evidence>
<gene>
    <name evidence="1" type="ORF">H171_3701</name>
</gene>
<evidence type="ECO:0000313" key="1">
    <source>
        <dbReference type="EMBL" id="PJJ30126.1"/>
    </source>
</evidence>
<evidence type="ECO:0008006" key="3">
    <source>
        <dbReference type="Google" id="ProtNLM"/>
    </source>
</evidence>
<proteinExistence type="predicted"/>
<accession>A0A2M8Z9L8</accession>
<name>A0A2M8Z9L8_9FIRM</name>
<protein>
    <recommendedName>
        <fullName evidence="3">DUF1444 family protein</fullName>
    </recommendedName>
</protein>